<feature type="transmembrane region" description="Helical" evidence="1">
    <location>
        <begin position="71"/>
        <end position="93"/>
    </location>
</feature>
<sequence>MKKSNFVALILGTVGCVFFALGMCMCLIQEWGVSRQGIVCGAAGLVVLLADLLIWRKMEGKAPIVVSPRTLGLVALGVAGALLLGVGMCLSMVFGKLVAGIVVGLIGIVALLLLIPLAKGLKD</sequence>
<name>A0A9D2JMT7_9FIRM</name>
<reference evidence="2" key="1">
    <citation type="journal article" date="2021" name="PeerJ">
        <title>Extensive microbial diversity within the chicken gut microbiome revealed by metagenomics and culture.</title>
        <authorList>
            <person name="Gilroy R."/>
            <person name="Ravi A."/>
            <person name="Getino M."/>
            <person name="Pursley I."/>
            <person name="Horton D.L."/>
            <person name="Alikhan N.F."/>
            <person name="Baker D."/>
            <person name="Gharbi K."/>
            <person name="Hall N."/>
            <person name="Watson M."/>
            <person name="Adriaenssens E.M."/>
            <person name="Foster-Nyarko E."/>
            <person name="Jarju S."/>
            <person name="Secka A."/>
            <person name="Antonio M."/>
            <person name="Oren A."/>
            <person name="Chaudhuri R.R."/>
            <person name="La Ragione R."/>
            <person name="Hildebrand F."/>
            <person name="Pallen M.J."/>
        </authorList>
    </citation>
    <scope>NUCLEOTIDE SEQUENCE</scope>
    <source>
        <strain evidence="2">ChiBcec16-3735</strain>
    </source>
</reference>
<protein>
    <submittedName>
        <fullName evidence="2">Uncharacterized protein</fullName>
    </submittedName>
</protein>
<feature type="transmembrane region" description="Helical" evidence="1">
    <location>
        <begin position="99"/>
        <end position="118"/>
    </location>
</feature>
<keyword evidence="1" id="KW-0812">Transmembrane</keyword>
<dbReference type="EMBL" id="DXBJ01000029">
    <property type="protein sequence ID" value="HIZ57808.1"/>
    <property type="molecule type" value="Genomic_DNA"/>
</dbReference>
<dbReference type="Proteomes" id="UP000824065">
    <property type="component" value="Unassembled WGS sequence"/>
</dbReference>
<evidence type="ECO:0000256" key="1">
    <source>
        <dbReference type="SAM" id="Phobius"/>
    </source>
</evidence>
<comment type="caution">
    <text evidence="2">The sequence shown here is derived from an EMBL/GenBank/DDBJ whole genome shotgun (WGS) entry which is preliminary data.</text>
</comment>
<evidence type="ECO:0000313" key="3">
    <source>
        <dbReference type="Proteomes" id="UP000824065"/>
    </source>
</evidence>
<organism evidence="2 3">
    <name type="scientific">Candidatus Faecalibacterium gallistercoris</name>
    <dbReference type="NCBI Taxonomy" id="2838579"/>
    <lineage>
        <taxon>Bacteria</taxon>
        <taxon>Bacillati</taxon>
        <taxon>Bacillota</taxon>
        <taxon>Clostridia</taxon>
        <taxon>Eubacteriales</taxon>
        <taxon>Oscillospiraceae</taxon>
        <taxon>Faecalibacterium</taxon>
    </lineage>
</organism>
<feature type="transmembrane region" description="Helical" evidence="1">
    <location>
        <begin position="36"/>
        <end position="55"/>
    </location>
</feature>
<gene>
    <name evidence="2" type="ORF">H9725_04395</name>
</gene>
<evidence type="ECO:0000313" key="2">
    <source>
        <dbReference type="EMBL" id="HIZ57808.1"/>
    </source>
</evidence>
<accession>A0A9D2JMT7</accession>
<dbReference type="PROSITE" id="PS51257">
    <property type="entry name" value="PROKAR_LIPOPROTEIN"/>
    <property type="match status" value="1"/>
</dbReference>
<proteinExistence type="predicted"/>
<dbReference type="AlphaFoldDB" id="A0A9D2JMT7"/>
<keyword evidence="1" id="KW-0472">Membrane</keyword>
<keyword evidence="1" id="KW-1133">Transmembrane helix</keyword>
<reference evidence="2" key="2">
    <citation type="submission" date="2021-04" db="EMBL/GenBank/DDBJ databases">
        <authorList>
            <person name="Gilroy R."/>
        </authorList>
    </citation>
    <scope>NUCLEOTIDE SEQUENCE</scope>
    <source>
        <strain evidence="2">ChiBcec16-3735</strain>
    </source>
</reference>